<accession>A0A243RNG2</accession>
<evidence type="ECO:0000313" key="4">
    <source>
        <dbReference type="Proteomes" id="UP000194761"/>
    </source>
</evidence>
<dbReference type="EMBL" id="NGFP01000057">
    <property type="protein sequence ID" value="OUC96494.1"/>
    <property type="molecule type" value="Genomic_DNA"/>
</dbReference>
<dbReference type="AlphaFoldDB" id="A0A243RNG2"/>
<comment type="caution">
    <text evidence="3">The sequence shown here is derived from an EMBL/GenBank/DDBJ whole genome shotgun (WGS) entry which is preliminary data.</text>
</comment>
<keyword evidence="2" id="KW-0812">Transmembrane</keyword>
<sequence>MEVVPPQLRTPRPAAWWIVPVTLLVGGVVGGAHLVRRATSTKTALFARTVVVDPAAAHVWSDGWRLKTTPEGTGHLVREKAGSVPVGED</sequence>
<keyword evidence="4" id="KW-1185">Reference proteome</keyword>
<feature type="region of interest" description="Disordered" evidence="1">
    <location>
        <begin position="70"/>
        <end position="89"/>
    </location>
</feature>
<dbReference type="Proteomes" id="UP000194761">
    <property type="component" value="Unassembled WGS sequence"/>
</dbReference>
<organism evidence="3 4">
    <name type="scientific">Streptosporangium minutum</name>
    <dbReference type="NCBI Taxonomy" id="569862"/>
    <lineage>
        <taxon>Bacteria</taxon>
        <taxon>Bacillati</taxon>
        <taxon>Actinomycetota</taxon>
        <taxon>Actinomycetes</taxon>
        <taxon>Streptosporangiales</taxon>
        <taxon>Streptosporangiaceae</taxon>
        <taxon>Streptosporangium</taxon>
    </lineage>
</organism>
<keyword evidence="2" id="KW-1133">Transmembrane helix</keyword>
<reference evidence="3 4" key="1">
    <citation type="submission" date="2017-05" db="EMBL/GenBank/DDBJ databases">
        <title>Biotechnological potential of actinobacteria isolated from South African environments.</title>
        <authorList>
            <person name="Le Roes-Hill M."/>
            <person name="Prins A."/>
            <person name="Durrell K.A."/>
        </authorList>
    </citation>
    <scope>NUCLEOTIDE SEQUENCE [LARGE SCALE GENOMIC DNA]</scope>
    <source>
        <strain evidence="3">M26</strain>
    </source>
</reference>
<protein>
    <submittedName>
        <fullName evidence="3">Uncharacterized protein</fullName>
    </submittedName>
</protein>
<proteinExistence type="predicted"/>
<evidence type="ECO:0000256" key="2">
    <source>
        <dbReference type="SAM" id="Phobius"/>
    </source>
</evidence>
<feature type="transmembrane region" description="Helical" evidence="2">
    <location>
        <begin position="14"/>
        <end position="35"/>
    </location>
</feature>
<name>A0A243RNG2_9ACTN</name>
<keyword evidence="2" id="KW-0472">Membrane</keyword>
<gene>
    <name evidence="3" type="ORF">CA984_14875</name>
</gene>
<evidence type="ECO:0000256" key="1">
    <source>
        <dbReference type="SAM" id="MobiDB-lite"/>
    </source>
</evidence>
<evidence type="ECO:0000313" key="3">
    <source>
        <dbReference type="EMBL" id="OUC96494.1"/>
    </source>
</evidence>